<proteinExistence type="predicted"/>
<dbReference type="Proteomes" id="UP001156691">
    <property type="component" value="Unassembled WGS sequence"/>
</dbReference>
<dbReference type="EMBL" id="BSNS01000024">
    <property type="protein sequence ID" value="GLQ57840.1"/>
    <property type="molecule type" value="Genomic_DNA"/>
</dbReference>
<gene>
    <name evidence="9" type="ORF">GCM10010862_50990</name>
</gene>
<dbReference type="InterPro" id="IPR011495">
    <property type="entry name" value="Sig_transdc_His_kin_sub2_dim/P"/>
</dbReference>
<evidence type="ECO:0000313" key="10">
    <source>
        <dbReference type="Proteomes" id="UP001156691"/>
    </source>
</evidence>
<evidence type="ECO:0000313" key="9">
    <source>
        <dbReference type="EMBL" id="GLQ57840.1"/>
    </source>
</evidence>
<comment type="catalytic activity">
    <reaction evidence="1">
        <text>ATP + protein L-histidine = ADP + protein N-phospho-L-histidine.</text>
        <dbReference type="EC" id="2.7.13.3"/>
    </reaction>
</comment>
<keyword evidence="4" id="KW-0808">Transferase</keyword>
<keyword evidence="7" id="KW-0067">ATP-binding</keyword>
<comment type="caution">
    <text evidence="9">The sequence shown here is derived from an EMBL/GenBank/DDBJ whole genome shotgun (WGS) entry which is preliminary data.</text>
</comment>
<dbReference type="SUPFAM" id="SSF55781">
    <property type="entry name" value="GAF domain-like"/>
    <property type="match status" value="1"/>
</dbReference>
<dbReference type="Pfam" id="PF01590">
    <property type="entry name" value="GAF"/>
    <property type="match status" value="1"/>
</dbReference>
<dbReference type="Gene3D" id="3.30.450.20">
    <property type="entry name" value="PAS domain"/>
    <property type="match status" value="1"/>
</dbReference>
<dbReference type="SMART" id="SM00387">
    <property type="entry name" value="HATPase_c"/>
    <property type="match status" value="1"/>
</dbReference>
<evidence type="ECO:0000256" key="7">
    <source>
        <dbReference type="ARBA" id="ARBA00022840"/>
    </source>
</evidence>
<accession>A0ABQ5WD45</accession>
<dbReference type="PROSITE" id="PS50109">
    <property type="entry name" value="HIS_KIN"/>
    <property type="match status" value="1"/>
</dbReference>
<keyword evidence="6 9" id="KW-0418">Kinase</keyword>
<evidence type="ECO:0000256" key="5">
    <source>
        <dbReference type="ARBA" id="ARBA00022741"/>
    </source>
</evidence>
<sequence>MPSLEQMFERQQVLADFGDFALRSQDLQEVLQEACRLVARALGTEFAKVLELQDDGKTALVRAGVGWGPAIVGKATLQLNERSSEAFALNHGKPVITQNIEAEERFEFPHFMREHGVISIANVPVFLHGGKAYGLLQVDHTKPQMFDEHDIEFLRTYATILGPVIDRLEKVHDLTKALERNEQLMRELQHRVKNNIAVIRSLLEMRARNASSEEARQDLRAVGERVETLRLVHERLYLGSHLDSLELRDYLSGLLDGLAKLHEHELVEISMAADIAVVTVSAEEAIAVGLIVNEFVTNSLKYAFDGREGEIRISAEPLAQDRLRLRLSDTGKGMPAAGGTAGRGTGTGMQIIRGLCRQLGAEADWTSSGGTTLTVEFAISEA</sequence>
<keyword evidence="5" id="KW-0547">Nucleotide-binding</keyword>
<dbReference type="Gene3D" id="3.30.565.10">
    <property type="entry name" value="Histidine kinase-like ATPase, C-terminal domain"/>
    <property type="match status" value="1"/>
</dbReference>
<protein>
    <recommendedName>
        <fullName evidence="2">histidine kinase</fullName>
        <ecNumber evidence="2">2.7.13.3</ecNumber>
    </recommendedName>
</protein>
<dbReference type="Pfam" id="PF02518">
    <property type="entry name" value="HATPase_c"/>
    <property type="match status" value="1"/>
</dbReference>
<dbReference type="InterPro" id="IPR036890">
    <property type="entry name" value="HATPase_C_sf"/>
</dbReference>
<keyword evidence="10" id="KW-1185">Reference proteome</keyword>
<dbReference type="InterPro" id="IPR029016">
    <property type="entry name" value="GAF-like_dom_sf"/>
</dbReference>
<dbReference type="SMART" id="SM00065">
    <property type="entry name" value="GAF"/>
    <property type="match status" value="1"/>
</dbReference>
<evidence type="ECO:0000256" key="3">
    <source>
        <dbReference type="ARBA" id="ARBA00022553"/>
    </source>
</evidence>
<dbReference type="PANTHER" id="PTHR41523">
    <property type="entry name" value="TWO-COMPONENT SYSTEM SENSOR PROTEIN"/>
    <property type="match status" value="1"/>
</dbReference>
<reference evidence="10" key="1">
    <citation type="journal article" date="2019" name="Int. J. Syst. Evol. Microbiol.">
        <title>The Global Catalogue of Microorganisms (GCM) 10K type strain sequencing project: providing services to taxonomists for standard genome sequencing and annotation.</title>
        <authorList>
            <consortium name="The Broad Institute Genomics Platform"/>
            <consortium name="The Broad Institute Genome Sequencing Center for Infectious Disease"/>
            <person name="Wu L."/>
            <person name="Ma J."/>
        </authorList>
    </citation>
    <scope>NUCLEOTIDE SEQUENCE [LARGE SCALE GENOMIC DNA]</scope>
    <source>
        <strain evidence="10">NBRC 112416</strain>
    </source>
</reference>
<dbReference type="PANTHER" id="PTHR41523:SF8">
    <property type="entry name" value="ETHYLENE RESPONSE SENSOR PROTEIN"/>
    <property type="match status" value="1"/>
</dbReference>
<evidence type="ECO:0000256" key="4">
    <source>
        <dbReference type="ARBA" id="ARBA00022679"/>
    </source>
</evidence>
<dbReference type="RefSeq" id="WP_284343211.1">
    <property type="nucleotide sequence ID" value="NZ_BSNS01000024.1"/>
</dbReference>
<dbReference type="GO" id="GO:0016301">
    <property type="term" value="F:kinase activity"/>
    <property type="evidence" value="ECO:0007669"/>
    <property type="project" value="UniProtKB-KW"/>
</dbReference>
<feature type="domain" description="Histidine kinase" evidence="8">
    <location>
        <begin position="187"/>
        <end position="381"/>
    </location>
</feature>
<dbReference type="EC" id="2.7.13.3" evidence="2"/>
<evidence type="ECO:0000256" key="6">
    <source>
        <dbReference type="ARBA" id="ARBA00022777"/>
    </source>
</evidence>
<dbReference type="InterPro" id="IPR003594">
    <property type="entry name" value="HATPase_dom"/>
</dbReference>
<evidence type="ECO:0000256" key="1">
    <source>
        <dbReference type="ARBA" id="ARBA00000085"/>
    </source>
</evidence>
<organism evidence="9 10">
    <name type="scientific">Devosia nitrariae</name>
    <dbReference type="NCBI Taxonomy" id="2071872"/>
    <lineage>
        <taxon>Bacteria</taxon>
        <taxon>Pseudomonadati</taxon>
        <taxon>Pseudomonadota</taxon>
        <taxon>Alphaproteobacteria</taxon>
        <taxon>Hyphomicrobiales</taxon>
        <taxon>Devosiaceae</taxon>
        <taxon>Devosia</taxon>
    </lineage>
</organism>
<dbReference type="Pfam" id="PF07568">
    <property type="entry name" value="HisKA_2"/>
    <property type="match status" value="1"/>
</dbReference>
<dbReference type="InterPro" id="IPR003018">
    <property type="entry name" value="GAF"/>
</dbReference>
<keyword evidence="3" id="KW-0597">Phosphoprotein</keyword>
<dbReference type="SUPFAM" id="SSF55874">
    <property type="entry name" value="ATPase domain of HSP90 chaperone/DNA topoisomerase II/histidine kinase"/>
    <property type="match status" value="1"/>
</dbReference>
<evidence type="ECO:0000256" key="2">
    <source>
        <dbReference type="ARBA" id="ARBA00012438"/>
    </source>
</evidence>
<name>A0ABQ5WD45_9HYPH</name>
<dbReference type="Gene3D" id="3.30.450.40">
    <property type="match status" value="1"/>
</dbReference>
<dbReference type="InterPro" id="IPR005467">
    <property type="entry name" value="His_kinase_dom"/>
</dbReference>
<evidence type="ECO:0000259" key="8">
    <source>
        <dbReference type="PROSITE" id="PS50109"/>
    </source>
</evidence>